<dbReference type="InterPro" id="IPR012338">
    <property type="entry name" value="Beta-lactam/transpept-like"/>
</dbReference>
<dbReference type="SUPFAM" id="SSF56601">
    <property type="entry name" value="beta-lactamase/transpeptidase-like"/>
    <property type="match status" value="1"/>
</dbReference>
<evidence type="ECO:0000313" key="3">
    <source>
        <dbReference type="Proteomes" id="UP000199019"/>
    </source>
</evidence>
<keyword evidence="3" id="KW-1185">Reference proteome</keyword>
<dbReference type="RefSeq" id="WP_091756943.1">
    <property type="nucleotide sequence ID" value="NZ_FOHB01000002.1"/>
</dbReference>
<sequence length="501" mass="54229">MTPNDPIGAATSAPLRAAELGRVVSDCLRRWPSAGVAVAIVGDGSPATYLCQGVSDVRSGRPVTEHSVFRIGSLTKTVTAVAVMQLHEQGLIDLDAPANDYLRGFQLVPAQEHFGPATVRHLLTHTAGVGYWRRRSDLLLRPGAGSGVTARSFVPLAEYYQDGIPVDVEPGTRWSYSNHGFAALGQIVEDVSGEPFDHYRRDHVFNPLGMRHTSLLLSEQLRQELATGYTLARGGLSAVAHRDVPTPGGGGLYSTPADMAQYLTALLHGGANDHGRVLVADTVATMFRPHFRPDPRIPGMALAFEPHAESDRVLIGKGGTIAGFLSALELAVEERTGVVVLTNTGGLDNVGIAEPLAAALTRRLIGLPDDPVRRDLAPHPEVWRELRGRYIPDAGPVTNLFMRLGMGAGLQVAVHQRQLLVRPLNPLPGRHVPMPLEPDDPADPRVFRVEFPDYGKTSQVVFTGETQPRLLLDVISFAKRHHGTPQVLRELRRAASSSVRR</sequence>
<gene>
    <name evidence="2" type="ORF">SAMN05216199_1583</name>
</gene>
<evidence type="ECO:0000313" key="2">
    <source>
        <dbReference type="EMBL" id="SER95831.1"/>
    </source>
</evidence>
<dbReference type="AlphaFoldDB" id="A0A1H9TFB3"/>
<dbReference type="Proteomes" id="UP000199019">
    <property type="component" value="Unassembled WGS sequence"/>
</dbReference>
<dbReference type="InterPro" id="IPR050789">
    <property type="entry name" value="Diverse_Enzym_Activities"/>
</dbReference>
<dbReference type="PANTHER" id="PTHR43283">
    <property type="entry name" value="BETA-LACTAMASE-RELATED"/>
    <property type="match status" value="1"/>
</dbReference>
<dbReference type="InterPro" id="IPR001466">
    <property type="entry name" value="Beta-lactam-related"/>
</dbReference>
<dbReference type="Pfam" id="PF00144">
    <property type="entry name" value="Beta-lactamase"/>
    <property type="match status" value="1"/>
</dbReference>
<proteinExistence type="predicted"/>
<dbReference type="OrthoDB" id="3863176at2"/>
<reference evidence="3" key="1">
    <citation type="submission" date="2016-10" db="EMBL/GenBank/DDBJ databases">
        <authorList>
            <person name="Varghese N."/>
            <person name="Submissions S."/>
        </authorList>
    </citation>
    <scope>NUCLEOTIDE SEQUENCE [LARGE SCALE GENOMIC DNA]</scope>
    <source>
        <strain evidence="3">CGMCC 1.6963</strain>
    </source>
</reference>
<accession>A0A1H9TFB3</accession>
<dbReference type="Gene3D" id="3.40.710.10">
    <property type="entry name" value="DD-peptidase/beta-lactamase superfamily"/>
    <property type="match status" value="1"/>
</dbReference>
<protein>
    <submittedName>
        <fullName evidence="2">CubicO group peptidase, beta-lactamase class C family</fullName>
    </submittedName>
</protein>
<dbReference type="EMBL" id="FOHB01000002">
    <property type="protein sequence ID" value="SER95831.1"/>
    <property type="molecule type" value="Genomic_DNA"/>
</dbReference>
<organism evidence="2 3">
    <name type="scientific">Pedococcus cremeus</name>
    <dbReference type="NCBI Taxonomy" id="587636"/>
    <lineage>
        <taxon>Bacteria</taxon>
        <taxon>Bacillati</taxon>
        <taxon>Actinomycetota</taxon>
        <taxon>Actinomycetes</taxon>
        <taxon>Micrococcales</taxon>
        <taxon>Intrasporangiaceae</taxon>
        <taxon>Pedococcus</taxon>
    </lineage>
</organism>
<name>A0A1H9TFB3_9MICO</name>
<dbReference type="PANTHER" id="PTHR43283:SF3">
    <property type="entry name" value="BETA-LACTAMASE FAMILY PROTEIN (AFU_ORTHOLOGUE AFUA_5G07500)"/>
    <property type="match status" value="1"/>
</dbReference>
<dbReference type="STRING" id="587636.SAMN05216199_1583"/>
<feature type="domain" description="Beta-lactamase-related" evidence="1">
    <location>
        <begin position="34"/>
        <end position="351"/>
    </location>
</feature>
<evidence type="ECO:0000259" key="1">
    <source>
        <dbReference type="Pfam" id="PF00144"/>
    </source>
</evidence>